<evidence type="ECO:0000256" key="6">
    <source>
        <dbReference type="ARBA" id="ARBA00022741"/>
    </source>
</evidence>
<sequence>MTTENEIVGSSDEDVAVVQINDPIHEKIINEQIHTEDYKISYWKLYSYAKKQDWVLMIFGLICAAIAGAAVPAMTIVFGQLLDSFNEFQRKQLPEDEFTHQINNFTLIFVYLSIVSFFTNYFFMACWAATGERITRRIREEYLRAVLRQNIAYFDKLGAGEVTTRITNDTHLIQDGISEKVSMAFSFFIQFIASLVIAFTKSWKLTLAIFGLVPIMLINGGIFNKFIVKHKTKVLNYCSNAAIIAEESISTIRTAVAFSQQKNISKIYESKLENAKKAGIKSGTLNGLFMGSMNFFIYLTYALAFWYGSTLIISGQATPGIVVNVFFSVLIGSYSLNHIMPDILAFNSAQGAGNKIFETINRISPINIESEEGDKLDKVDGRIQLKNVSFVYPSRPEIKTLKNVSLDIEPGTTVALVGSSGSGKSTIVSLVLRFYDPIEGEILFDGRAIKGLNLKWLRRQMSLVGQEPVLFNTTIKGNVAHGLIGSIYENIDEDKKHEMIVEASFSVSEHNDIEKGIILDYQYTSWELFKKIGKINRPEWYLIFIGLIASFTCGIVYPLFAYIFGKVINAFAEPVDDLRKDARFWSLMFLVVAIIIMISSFVQGFCFGVSGENLILRIRSLSFAAMLRQDISFFDKEINNVGALTSSLSMNATEISGLAGITFGTILQILSTIIVGIIIALIVGWKLTLVVMTTIPLLIIAGYYRFAMMSGFKARTQKAHAKSAQLACEGTANIRTVASLTREEDLWKLYSKNLDEPMKAGYRNAIFGSITYGISSSVNYLANALAFWYGARLFAEGEYDLFRFFTVFMAVLFGAMSSGRIFSYAPDITKAKASANSIMKLLESVPKIDAWSKNGEKIENVEGHIEFSKVCFRYPTRPNISVLRGLNLEIKPGQFAALVGPSGCGKSTTVGLIERFYDVISGKVKIDGIDISTLNVNNLREHISLVSQEPSLYDMTIKENILFGCKPNQNSTQEDIERVCKEANIHDFIVTLPEDFYFLRACAKMQT</sequence>
<dbReference type="CDD" id="cd18577">
    <property type="entry name" value="ABC_6TM_Pgp_ABCB1_D1_like"/>
    <property type="match status" value="1"/>
</dbReference>
<gene>
    <name evidence="13" type="ORF">C1645_810675</name>
</gene>
<feature type="transmembrane region" description="Helical" evidence="10">
    <location>
        <begin position="285"/>
        <end position="307"/>
    </location>
</feature>
<dbReference type="CDD" id="cd18578">
    <property type="entry name" value="ABC_6TM_Pgp_ABCB1_D2_like"/>
    <property type="match status" value="1"/>
</dbReference>
<evidence type="ECO:0000256" key="9">
    <source>
        <dbReference type="ARBA" id="ARBA00023136"/>
    </source>
</evidence>
<dbReference type="InterPro" id="IPR039421">
    <property type="entry name" value="Type_1_exporter"/>
</dbReference>
<dbReference type="Pfam" id="PF00664">
    <property type="entry name" value="ABC_membrane"/>
    <property type="match status" value="2"/>
</dbReference>
<keyword evidence="9 10" id="KW-0472">Membrane</keyword>
<dbReference type="Proteomes" id="UP000265703">
    <property type="component" value="Unassembled WGS sequence"/>
</dbReference>
<keyword evidence="5" id="KW-0677">Repeat</keyword>
<feature type="transmembrane region" description="Helical" evidence="10">
    <location>
        <begin position="540"/>
        <end position="564"/>
    </location>
</feature>
<dbReference type="PANTHER" id="PTHR43394">
    <property type="entry name" value="ATP-DEPENDENT PERMEASE MDL1, MITOCHONDRIAL"/>
    <property type="match status" value="1"/>
</dbReference>
<dbReference type="FunFam" id="1.20.1560.10:FF:000102">
    <property type="entry name" value="ABC multidrug transporter Mdr1"/>
    <property type="match status" value="1"/>
</dbReference>
<dbReference type="GO" id="GO:0005743">
    <property type="term" value="C:mitochondrial inner membrane"/>
    <property type="evidence" value="ECO:0007669"/>
    <property type="project" value="TreeGrafter"/>
</dbReference>
<evidence type="ECO:0000259" key="11">
    <source>
        <dbReference type="PROSITE" id="PS50893"/>
    </source>
</evidence>
<comment type="similarity">
    <text evidence="2">Belongs to the ABC transporter superfamily. ABCB family. Multidrug resistance exporter (TC 3.A.1.201) subfamily.</text>
</comment>
<organism evidence="13 14">
    <name type="scientific">Glomus cerebriforme</name>
    <dbReference type="NCBI Taxonomy" id="658196"/>
    <lineage>
        <taxon>Eukaryota</taxon>
        <taxon>Fungi</taxon>
        <taxon>Fungi incertae sedis</taxon>
        <taxon>Mucoromycota</taxon>
        <taxon>Glomeromycotina</taxon>
        <taxon>Glomeromycetes</taxon>
        <taxon>Glomerales</taxon>
        <taxon>Glomeraceae</taxon>
        <taxon>Glomus</taxon>
    </lineage>
</organism>
<evidence type="ECO:0000256" key="1">
    <source>
        <dbReference type="ARBA" id="ARBA00004141"/>
    </source>
</evidence>
<dbReference type="Gene3D" id="1.20.1560.10">
    <property type="entry name" value="ABC transporter type 1, transmembrane domain"/>
    <property type="match status" value="2"/>
</dbReference>
<dbReference type="Pfam" id="PF00005">
    <property type="entry name" value="ABC_tran"/>
    <property type="match status" value="2"/>
</dbReference>
<keyword evidence="7" id="KW-0067">ATP-binding</keyword>
<dbReference type="InterPro" id="IPR011527">
    <property type="entry name" value="ABC1_TM_dom"/>
</dbReference>
<comment type="caution">
    <text evidence="13">The sequence shown here is derived from an EMBL/GenBank/DDBJ whole genome shotgun (WGS) entry which is preliminary data.</text>
</comment>
<dbReference type="FunFam" id="1.20.1560.10:FF:000009">
    <property type="entry name" value="ABC transporter B family member 1"/>
    <property type="match status" value="1"/>
</dbReference>
<name>A0A397S2V6_9GLOM</name>
<dbReference type="PROSITE" id="PS50929">
    <property type="entry name" value="ABC_TM1F"/>
    <property type="match status" value="2"/>
</dbReference>
<evidence type="ECO:0000256" key="2">
    <source>
        <dbReference type="ARBA" id="ARBA00007577"/>
    </source>
</evidence>
<keyword evidence="6" id="KW-0547">Nucleotide-binding</keyword>
<dbReference type="GO" id="GO:0090374">
    <property type="term" value="P:oligopeptide export from mitochondrion"/>
    <property type="evidence" value="ECO:0007669"/>
    <property type="project" value="TreeGrafter"/>
</dbReference>
<feature type="transmembrane region" description="Helical" evidence="10">
    <location>
        <begin position="54"/>
        <end position="82"/>
    </location>
</feature>
<evidence type="ECO:0000313" key="13">
    <source>
        <dbReference type="EMBL" id="RIA79822.1"/>
    </source>
</evidence>
<reference evidence="13 14" key="1">
    <citation type="submission" date="2018-06" db="EMBL/GenBank/DDBJ databases">
        <title>Comparative genomics reveals the genomic features of Rhizophagus irregularis, R. cerebriforme, R. diaphanum and Gigaspora rosea, and their symbiotic lifestyle signature.</title>
        <authorList>
            <person name="Morin E."/>
            <person name="San Clemente H."/>
            <person name="Chen E.C.H."/>
            <person name="De La Providencia I."/>
            <person name="Hainaut M."/>
            <person name="Kuo A."/>
            <person name="Kohler A."/>
            <person name="Murat C."/>
            <person name="Tang N."/>
            <person name="Roy S."/>
            <person name="Loubradou J."/>
            <person name="Henrissat B."/>
            <person name="Grigoriev I.V."/>
            <person name="Corradi N."/>
            <person name="Roux C."/>
            <person name="Martin F.M."/>
        </authorList>
    </citation>
    <scope>NUCLEOTIDE SEQUENCE [LARGE SCALE GENOMIC DNA]</scope>
    <source>
        <strain evidence="13 14">DAOM 227022</strain>
    </source>
</reference>
<feature type="transmembrane region" description="Helical" evidence="10">
    <location>
        <begin position="689"/>
        <end position="706"/>
    </location>
</feature>
<keyword evidence="3" id="KW-0813">Transport</keyword>
<feature type="domain" description="ABC transmembrane type-1" evidence="12">
    <location>
        <begin position="58"/>
        <end position="348"/>
    </location>
</feature>
<comment type="subcellular location">
    <subcellularLocation>
        <location evidence="1">Membrane</location>
        <topology evidence="1">Multi-pass membrane protein</topology>
    </subcellularLocation>
</comment>
<feature type="transmembrane region" description="Helical" evidence="10">
    <location>
        <begin position="765"/>
        <end position="789"/>
    </location>
</feature>
<dbReference type="GO" id="GO:0016887">
    <property type="term" value="F:ATP hydrolysis activity"/>
    <property type="evidence" value="ECO:0007669"/>
    <property type="project" value="InterPro"/>
</dbReference>
<evidence type="ECO:0000313" key="14">
    <source>
        <dbReference type="Proteomes" id="UP000265703"/>
    </source>
</evidence>
<dbReference type="SUPFAM" id="SSF90123">
    <property type="entry name" value="ABC transporter transmembrane region"/>
    <property type="match status" value="2"/>
</dbReference>
<feature type="transmembrane region" description="Helical" evidence="10">
    <location>
        <begin position="102"/>
        <end position="129"/>
    </location>
</feature>
<feature type="transmembrane region" description="Helical" evidence="10">
    <location>
        <begin position="205"/>
        <end position="223"/>
    </location>
</feature>
<evidence type="ECO:0000256" key="8">
    <source>
        <dbReference type="ARBA" id="ARBA00022989"/>
    </source>
</evidence>
<protein>
    <submittedName>
        <fullName evidence="13">ABC transporter type 1, transmembrane domain-containing protein</fullName>
    </submittedName>
</protein>
<dbReference type="InterPro" id="IPR003593">
    <property type="entry name" value="AAA+_ATPase"/>
</dbReference>
<feature type="transmembrane region" description="Helical" evidence="10">
    <location>
        <begin position="584"/>
        <end position="609"/>
    </location>
</feature>
<feature type="domain" description="ABC transporter" evidence="11">
    <location>
        <begin position="383"/>
        <end position="726"/>
    </location>
</feature>
<dbReference type="SMART" id="SM00382">
    <property type="entry name" value="AAA"/>
    <property type="match status" value="2"/>
</dbReference>
<dbReference type="OrthoDB" id="6500128at2759"/>
<feature type="domain" description="ABC transmembrane type-1" evidence="12">
    <location>
        <begin position="544"/>
        <end position="830"/>
    </location>
</feature>
<evidence type="ECO:0000256" key="4">
    <source>
        <dbReference type="ARBA" id="ARBA00022692"/>
    </source>
</evidence>
<evidence type="ECO:0000256" key="5">
    <source>
        <dbReference type="ARBA" id="ARBA00022737"/>
    </source>
</evidence>
<feature type="transmembrane region" description="Helical" evidence="10">
    <location>
        <begin position="313"/>
        <end position="336"/>
    </location>
</feature>
<dbReference type="SUPFAM" id="SSF52540">
    <property type="entry name" value="P-loop containing nucleoside triphosphate hydrolases"/>
    <property type="match status" value="2"/>
</dbReference>
<feature type="transmembrane region" description="Helical" evidence="10">
    <location>
        <begin position="181"/>
        <end position="199"/>
    </location>
</feature>
<evidence type="ECO:0000256" key="7">
    <source>
        <dbReference type="ARBA" id="ARBA00022840"/>
    </source>
</evidence>
<dbReference type="GO" id="GO:0015421">
    <property type="term" value="F:ABC-type oligopeptide transporter activity"/>
    <property type="evidence" value="ECO:0007669"/>
    <property type="project" value="TreeGrafter"/>
</dbReference>
<dbReference type="AlphaFoldDB" id="A0A397S2V6"/>
<feature type="transmembrane region" description="Helical" evidence="10">
    <location>
        <begin position="801"/>
        <end position="822"/>
    </location>
</feature>
<dbReference type="EMBL" id="QKYT01001132">
    <property type="protein sequence ID" value="RIA79822.1"/>
    <property type="molecule type" value="Genomic_DNA"/>
</dbReference>
<evidence type="ECO:0000256" key="3">
    <source>
        <dbReference type="ARBA" id="ARBA00022448"/>
    </source>
</evidence>
<dbReference type="GO" id="GO:0005524">
    <property type="term" value="F:ATP binding"/>
    <property type="evidence" value="ECO:0007669"/>
    <property type="project" value="UniProtKB-KW"/>
</dbReference>
<keyword evidence="8 10" id="KW-1133">Transmembrane helix</keyword>
<keyword evidence="14" id="KW-1185">Reference proteome</keyword>
<proteinExistence type="inferred from homology"/>
<accession>A0A397S2V6</accession>
<dbReference type="Gene3D" id="3.40.50.300">
    <property type="entry name" value="P-loop containing nucleotide triphosphate hydrolases"/>
    <property type="match status" value="2"/>
</dbReference>
<evidence type="ECO:0000256" key="10">
    <source>
        <dbReference type="SAM" id="Phobius"/>
    </source>
</evidence>
<keyword evidence="4 10" id="KW-0812">Transmembrane</keyword>
<evidence type="ECO:0000259" key="12">
    <source>
        <dbReference type="PROSITE" id="PS50929"/>
    </source>
</evidence>
<dbReference type="InterPro" id="IPR036640">
    <property type="entry name" value="ABC1_TM_sf"/>
</dbReference>
<dbReference type="STRING" id="658196.A0A397S2V6"/>
<dbReference type="PANTHER" id="PTHR43394:SF11">
    <property type="entry name" value="ATP-BINDING CASSETTE TRANSPORTER"/>
    <property type="match status" value="1"/>
</dbReference>
<dbReference type="InterPro" id="IPR027417">
    <property type="entry name" value="P-loop_NTPase"/>
</dbReference>
<feature type="transmembrane region" description="Helical" evidence="10">
    <location>
        <begin position="658"/>
        <end position="683"/>
    </location>
</feature>
<dbReference type="PROSITE" id="PS50893">
    <property type="entry name" value="ABC_TRANSPORTER_2"/>
    <property type="match status" value="1"/>
</dbReference>
<dbReference type="InterPro" id="IPR003439">
    <property type="entry name" value="ABC_transporter-like_ATP-bd"/>
</dbReference>